<keyword evidence="4 6" id="KW-1133">Transmembrane helix</keyword>
<dbReference type="PANTHER" id="PTHR23291:SF32">
    <property type="entry name" value="BAX INHIBITOR 1"/>
    <property type="match status" value="1"/>
</dbReference>
<evidence type="ECO:0000256" key="6">
    <source>
        <dbReference type="RuleBase" id="RU004379"/>
    </source>
</evidence>
<evidence type="ECO:0000313" key="8">
    <source>
        <dbReference type="WBParaSite" id="PEQ_0000207601-mRNA-1"/>
    </source>
</evidence>
<keyword evidence="5 6" id="KW-0472">Membrane</keyword>
<evidence type="ECO:0000256" key="5">
    <source>
        <dbReference type="ARBA" id="ARBA00023136"/>
    </source>
</evidence>
<protein>
    <submittedName>
        <fullName evidence="8">Bax inhibitor 1</fullName>
    </submittedName>
</protein>
<keyword evidence="3 6" id="KW-0812">Transmembrane</keyword>
<evidence type="ECO:0000256" key="4">
    <source>
        <dbReference type="ARBA" id="ARBA00022989"/>
    </source>
</evidence>
<feature type="transmembrane region" description="Helical" evidence="6">
    <location>
        <begin position="187"/>
        <end position="206"/>
    </location>
</feature>
<feature type="transmembrane region" description="Helical" evidence="6">
    <location>
        <begin position="110"/>
        <end position="128"/>
    </location>
</feature>
<dbReference type="GO" id="GO:0031966">
    <property type="term" value="C:mitochondrial membrane"/>
    <property type="evidence" value="ECO:0007669"/>
    <property type="project" value="TreeGrafter"/>
</dbReference>
<feature type="transmembrane region" description="Helical" evidence="6">
    <location>
        <begin position="165"/>
        <end position="181"/>
    </location>
</feature>
<reference evidence="8" key="1">
    <citation type="submission" date="2022-11" db="UniProtKB">
        <authorList>
            <consortium name="WormBaseParasite"/>
        </authorList>
    </citation>
    <scope>IDENTIFICATION</scope>
</reference>
<evidence type="ECO:0000256" key="3">
    <source>
        <dbReference type="ARBA" id="ARBA00022692"/>
    </source>
</evidence>
<evidence type="ECO:0000313" key="7">
    <source>
        <dbReference type="Proteomes" id="UP000887564"/>
    </source>
</evidence>
<sequence>LVLLKKSLCIIEVRILARPLITPASATPIANQSNCSMQMMRVSEVRPVKIFAFLSDGVCCVSGTGKTLFLPRITVKFTPVLVETDCVVLLRIAGKEWTFREKDVLDHLRAVYGTLFVGLMVATAGAVLEVMNVVRANLFLTLGSFACFFALCAIPHSRERERQRFGCFTLFAFLTVYFVPLDTGFKFMMMTVLWMGLAITCALILYDTQLICEKRRRGDTDYIWHTIELFLDFINLFRYILVILNSKEVCFLIVF</sequence>
<dbReference type="InterPro" id="IPR006214">
    <property type="entry name" value="Bax_inhibitor_1-related"/>
</dbReference>
<evidence type="ECO:0000256" key="1">
    <source>
        <dbReference type="ARBA" id="ARBA00004141"/>
    </source>
</evidence>
<accession>A0A914R6J9</accession>
<feature type="transmembrane region" description="Helical" evidence="6">
    <location>
        <begin position="134"/>
        <end position="153"/>
    </location>
</feature>
<comment type="similarity">
    <text evidence="2 6">Belongs to the BI1 family.</text>
</comment>
<dbReference type="GO" id="GO:0033119">
    <property type="term" value="P:negative regulation of RNA splicing"/>
    <property type="evidence" value="ECO:0007669"/>
    <property type="project" value="TreeGrafter"/>
</dbReference>
<dbReference type="GO" id="GO:0019899">
    <property type="term" value="F:enzyme binding"/>
    <property type="evidence" value="ECO:0007669"/>
    <property type="project" value="TreeGrafter"/>
</dbReference>
<proteinExistence type="inferred from homology"/>
<comment type="subcellular location">
    <subcellularLocation>
        <location evidence="1">Membrane</location>
        <topology evidence="1">Multi-pass membrane protein</topology>
    </subcellularLocation>
</comment>
<dbReference type="Pfam" id="PF01027">
    <property type="entry name" value="Bax1-I"/>
    <property type="match status" value="1"/>
</dbReference>
<dbReference type="AlphaFoldDB" id="A0A914R6J9"/>
<dbReference type="Proteomes" id="UP000887564">
    <property type="component" value="Unplaced"/>
</dbReference>
<keyword evidence="7" id="KW-1185">Reference proteome</keyword>
<dbReference type="GO" id="GO:0034620">
    <property type="term" value="P:cellular response to unfolded protein"/>
    <property type="evidence" value="ECO:0007669"/>
    <property type="project" value="TreeGrafter"/>
</dbReference>
<evidence type="ECO:0000256" key="2">
    <source>
        <dbReference type="ARBA" id="ARBA00010350"/>
    </source>
</evidence>
<organism evidence="7 8">
    <name type="scientific">Parascaris equorum</name>
    <name type="common">Equine roundworm</name>
    <dbReference type="NCBI Taxonomy" id="6256"/>
    <lineage>
        <taxon>Eukaryota</taxon>
        <taxon>Metazoa</taxon>
        <taxon>Ecdysozoa</taxon>
        <taxon>Nematoda</taxon>
        <taxon>Chromadorea</taxon>
        <taxon>Rhabditida</taxon>
        <taxon>Spirurina</taxon>
        <taxon>Ascaridomorpha</taxon>
        <taxon>Ascaridoidea</taxon>
        <taxon>Ascarididae</taxon>
        <taxon>Parascaris</taxon>
    </lineage>
</organism>
<comment type="caution">
    <text evidence="6">Lacks conserved residue(s) required for the propagation of feature annotation.</text>
</comment>
<dbReference type="WBParaSite" id="PEQ_0000207601-mRNA-1">
    <property type="protein sequence ID" value="PEQ_0000207601-mRNA-1"/>
    <property type="gene ID" value="PEQ_0000207601"/>
</dbReference>
<name>A0A914R6J9_PAREQ</name>
<dbReference type="PANTHER" id="PTHR23291">
    <property type="entry name" value="BAX INHIBITOR-RELATED"/>
    <property type="match status" value="1"/>
</dbReference>
<dbReference type="GO" id="GO:2001234">
    <property type="term" value="P:negative regulation of apoptotic signaling pathway"/>
    <property type="evidence" value="ECO:0007669"/>
    <property type="project" value="TreeGrafter"/>
</dbReference>